<organism evidence="2 4">
    <name type="scientific">Rhodamnia argentea</name>
    <dbReference type="NCBI Taxonomy" id="178133"/>
    <lineage>
        <taxon>Eukaryota</taxon>
        <taxon>Viridiplantae</taxon>
        <taxon>Streptophyta</taxon>
        <taxon>Embryophyta</taxon>
        <taxon>Tracheophyta</taxon>
        <taxon>Spermatophyta</taxon>
        <taxon>Magnoliopsida</taxon>
        <taxon>eudicotyledons</taxon>
        <taxon>Gunneridae</taxon>
        <taxon>Pentapetalae</taxon>
        <taxon>rosids</taxon>
        <taxon>malvids</taxon>
        <taxon>Myrtales</taxon>
        <taxon>Myrtaceae</taxon>
        <taxon>Myrtoideae</taxon>
        <taxon>Myrteae</taxon>
        <taxon>Australasian group</taxon>
        <taxon>Rhodamnia</taxon>
    </lineage>
</organism>
<dbReference type="RefSeq" id="XP_030535290.2">
    <property type="nucleotide sequence ID" value="XM_030679430.2"/>
</dbReference>
<accession>A0A8B8PKG9</accession>
<reference evidence="3 4" key="1">
    <citation type="submission" date="2025-05" db="UniProtKB">
        <authorList>
            <consortium name="RefSeq"/>
        </authorList>
    </citation>
    <scope>IDENTIFICATION</scope>
    <source>
        <tissue evidence="3 4">Leaf</tissue>
    </source>
</reference>
<name>A0A8B8PKG9_9MYRT</name>
<evidence type="ECO:0000256" key="1">
    <source>
        <dbReference type="SAM" id="MobiDB-lite"/>
    </source>
</evidence>
<dbReference type="PANTHER" id="PTHR33673:SF38">
    <property type="entry name" value="CHROMODOMAIN-HELICASE-DNA-BINDING PROTEIN 7-LIKE"/>
    <property type="match status" value="1"/>
</dbReference>
<evidence type="ECO:0000313" key="4">
    <source>
        <dbReference type="RefSeq" id="XP_030535300.2"/>
    </source>
</evidence>
<dbReference type="RefSeq" id="XP_030535300.2">
    <property type="nucleotide sequence ID" value="XM_030679440.2"/>
</dbReference>
<dbReference type="AlphaFoldDB" id="A0A8B8PKG9"/>
<proteinExistence type="predicted"/>
<evidence type="ECO:0000313" key="2">
    <source>
        <dbReference type="Proteomes" id="UP000827889"/>
    </source>
</evidence>
<dbReference type="KEGG" id="rarg:115744326"/>
<gene>
    <name evidence="3 4" type="primary">LOC115744326</name>
</gene>
<evidence type="ECO:0000313" key="3">
    <source>
        <dbReference type="RefSeq" id="XP_030535290.2"/>
    </source>
</evidence>
<sequence>MEAGPARGNGDADLREHPPSALGGDDPTFEIKRLYSSSSSESSSADSIELAVKGNSASDAGSHGHLTHDDGHESVPRHGGGGGDIPVSSMPKIESSESGSSDSVHDLSSNNGSAKQLPPIQVMERTGDVTGSPSPYRIPSSVFARTKSTAPMEWSTASNESLFSIQMGNASFTRDQIYWVGKSQELSMYGAPPIPPVPMDYASPTPVNKSTEIGLSTTNVGERQSAPTPAAHPPEDPKESVNHSKETFPWPEVTYSSSPSHHSDASGASVKSFAFPILSRDAARSGSLRVGPNGMKPLTSFVQAKSEPQAPKPPPPKAASGMGQARWFSCFPCWSICSSG</sequence>
<feature type="region of interest" description="Disordered" evidence="1">
    <location>
        <begin position="1"/>
        <end position="120"/>
    </location>
</feature>
<feature type="compositionally biased region" description="Low complexity" evidence="1">
    <location>
        <begin position="256"/>
        <end position="267"/>
    </location>
</feature>
<feature type="compositionally biased region" description="Basic and acidic residues" evidence="1">
    <location>
        <begin position="66"/>
        <end position="76"/>
    </location>
</feature>
<protein>
    <submittedName>
        <fullName evidence="3 4">Uncharacterized protein LOC115744326</fullName>
    </submittedName>
</protein>
<dbReference type="Proteomes" id="UP000827889">
    <property type="component" value="Chromosome 6"/>
</dbReference>
<feature type="compositionally biased region" description="Low complexity" evidence="1">
    <location>
        <begin position="36"/>
        <end position="47"/>
    </location>
</feature>
<feature type="compositionally biased region" description="Low complexity" evidence="1">
    <location>
        <begin position="88"/>
        <end position="109"/>
    </location>
</feature>
<feature type="region of interest" description="Disordered" evidence="1">
    <location>
        <begin position="200"/>
        <end position="267"/>
    </location>
</feature>
<dbReference type="GeneID" id="115744326"/>
<feature type="region of interest" description="Disordered" evidence="1">
    <location>
        <begin position="285"/>
        <end position="322"/>
    </location>
</feature>
<keyword evidence="2" id="KW-1185">Reference proteome</keyword>
<dbReference type="PANTHER" id="PTHR33673">
    <property type="entry name" value="SUPPRESSOR SRP40-LIKE PROTEIN"/>
    <property type="match status" value="1"/>
</dbReference>
<feature type="compositionally biased region" description="Polar residues" evidence="1">
    <location>
        <begin position="205"/>
        <end position="227"/>
    </location>
</feature>
<feature type="compositionally biased region" description="Basic and acidic residues" evidence="1">
    <location>
        <begin position="233"/>
        <end position="246"/>
    </location>
</feature>